<dbReference type="EMBL" id="CM042023">
    <property type="protein sequence ID" value="KAI3813721.1"/>
    <property type="molecule type" value="Genomic_DNA"/>
</dbReference>
<comment type="caution">
    <text evidence="1">The sequence shown here is derived from an EMBL/GenBank/DDBJ whole genome shotgun (WGS) entry which is preliminary data.</text>
</comment>
<evidence type="ECO:0000313" key="2">
    <source>
        <dbReference type="Proteomes" id="UP001056120"/>
    </source>
</evidence>
<organism evidence="1 2">
    <name type="scientific">Smallanthus sonchifolius</name>
    <dbReference type="NCBI Taxonomy" id="185202"/>
    <lineage>
        <taxon>Eukaryota</taxon>
        <taxon>Viridiplantae</taxon>
        <taxon>Streptophyta</taxon>
        <taxon>Embryophyta</taxon>
        <taxon>Tracheophyta</taxon>
        <taxon>Spermatophyta</taxon>
        <taxon>Magnoliopsida</taxon>
        <taxon>eudicotyledons</taxon>
        <taxon>Gunneridae</taxon>
        <taxon>Pentapetalae</taxon>
        <taxon>asterids</taxon>
        <taxon>campanulids</taxon>
        <taxon>Asterales</taxon>
        <taxon>Asteraceae</taxon>
        <taxon>Asteroideae</taxon>
        <taxon>Heliantheae alliance</taxon>
        <taxon>Millerieae</taxon>
        <taxon>Smallanthus</taxon>
    </lineage>
</organism>
<reference evidence="1 2" key="2">
    <citation type="journal article" date="2022" name="Mol. Ecol. Resour.">
        <title>The genomes of chicory, endive, great burdock and yacon provide insights into Asteraceae paleo-polyploidization history and plant inulin production.</title>
        <authorList>
            <person name="Fan W."/>
            <person name="Wang S."/>
            <person name="Wang H."/>
            <person name="Wang A."/>
            <person name="Jiang F."/>
            <person name="Liu H."/>
            <person name="Zhao H."/>
            <person name="Xu D."/>
            <person name="Zhang Y."/>
        </authorList>
    </citation>
    <scope>NUCLEOTIDE SEQUENCE [LARGE SCALE GENOMIC DNA]</scope>
    <source>
        <strain evidence="2">cv. Yunnan</strain>
        <tissue evidence="1">Leaves</tissue>
    </source>
</reference>
<keyword evidence="2" id="KW-1185">Reference proteome</keyword>
<accession>A0ACB9J1Z6</accession>
<proteinExistence type="predicted"/>
<sequence length="381" mass="44019">MVEPDCDKCCADEENGVIDLKLRQSFDSFKLDKLLTLTFAVVGVAKKLLSLLIDHDLGCDTYGFGDIVLFGNKERMKITVDHKELFDVFLDNRINALGNCLSLWKTLTSDMIRFLENHLKEYQCFIVPMKTKTKSKKKENKQKPDENHEENHLTFEEMHPSISQFPNAEFYNGQILDGPNVIDKARDKHFLQEDMYRSYSFINVDYAKEELNMNYSTKHMLEVAVIAQIVANIFKGNKETMIKSGSVWNALVYDAENRGCVFYAHEDKNLAQVMVNFTNMFLERILGVGNLNVRKLVVSLLVKLSSGWRQVKKNKRNSYNDKRGMLNMFEIYNVNGDLCLLWSVDIVCENSLCVQGLKFWDILQLSQIQQRAKRLEGAFEP</sequence>
<gene>
    <name evidence="1" type="ORF">L1987_18452</name>
</gene>
<protein>
    <submittedName>
        <fullName evidence="1">Uncharacterized protein</fullName>
    </submittedName>
</protein>
<name>A0ACB9J1Z6_9ASTR</name>
<evidence type="ECO:0000313" key="1">
    <source>
        <dbReference type="EMBL" id="KAI3813721.1"/>
    </source>
</evidence>
<dbReference type="Proteomes" id="UP001056120">
    <property type="component" value="Linkage Group LG06"/>
</dbReference>
<reference evidence="2" key="1">
    <citation type="journal article" date="2022" name="Mol. Ecol. Resour.">
        <title>The genomes of chicory, endive, great burdock and yacon provide insights into Asteraceae palaeo-polyploidization history and plant inulin production.</title>
        <authorList>
            <person name="Fan W."/>
            <person name="Wang S."/>
            <person name="Wang H."/>
            <person name="Wang A."/>
            <person name="Jiang F."/>
            <person name="Liu H."/>
            <person name="Zhao H."/>
            <person name="Xu D."/>
            <person name="Zhang Y."/>
        </authorList>
    </citation>
    <scope>NUCLEOTIDE SEQUENCE [LARGE SCALE GENOMIC DNA]</scope>
    <source>
        <strain evidence="2">cv. Yunnan</strain>
    </source>
</reference>